<dbReference type="SMART" id="SM00754">
    <property type="entry name" value="CHRD"/>
    <property type="match status" value="4"/>
</dbReference>
<dbReference type="SMART" id="SM00214">
    <property type="entry name" value="VWC"/>
    <property type="match status" value="4"/>
</dbReference>
<keyword evidence="4 8" id="KW-0217">Developmental protein</keyword>
<comment type="subcellular location">
    <subcellularLocation>
        <location evidence="1">Secreted</location>
    </subcellularLocation>
</comment>
<evidence type="ECO:0000256" key="7">
    <source>
        <dbReference type="ARBA" id="ARBA00023180"/>
    </source>
</evidence>
<dbReference type="PANTHER" id="PTHR46526:SF1">
    <property type="entry name" value="CHORDIN"/>
    <property type="match status" value="1"/>
</dbReference>
<dbReference type="GO" id="GO:0030514">
    <property type="term" value="P:negative regulation of BMP signaling pathway"/>
    <property type="evidence" value="ECO:0007669"/>
    <property type="project" value="TreeGrafter"/>
</dbReference>
<dbReference type="EMBL" id="JANPWB010000015">
    <property type="protein sequence ID" value="KAJ1087493.1"/>
    <property type="molecule type" value="Genomic_DNA"/>
</dbReference>
<organism evidence="13 14">
    <name type="scientific">Pleurodeles waltl</name>
    <name type="common">Iberian ribbed newt</name>
    <dbReference type="NCBI Taxonomy" id="8319"/>
    <lineage>
        <taxon>Eukaryota</taxon>
        <taxon>Metazoa</taxon>
        <taxon>Chordata</taxon>
        <taxon>Craniata</taxon>
        <taxon>Vertebrata</taxon>
        <taxon>Euteleostomi</taxon>
        <taxon>Amphibia</taxon>
        <taxon>Batrachia</taxon>
        <taxon>Caudata</taxon>
        <taxon>Salamandroidea</taxon>
        <taxon>Salamandridae</taxon>
        <taxon>Pleurodelinae</taxon>
        <taxon>Pleurodeles</taxon>
    </lineage>
</organism>
<dbReference type="InterPro" id="IPR052278">
    <property type="entry name" value="Chordin-like_regulators"/>
</dbReference>
<sequence>MSHSGFRLLLVLASLWLVEGGLPRPKAFLPIQPEMEPLPSKGATGCSFGGRYYALEDSWHPDLGEPFGVMHCVVCYCEPQRNRRGKAVGKVSCKNIKHDCPTPTCAHPVLLPGHCCRTCPKAPPSTSEKKSEFTFDGFEYFQEKDDDLHKTYNDRSYLSSEDVSQDDSRTEFVALLTSPLQSWLPATSGVAKARFTLLRSSLLFSISYERLGRPARVRFTDLDGTVLFEHPVNRMASPQGNMICGMWRNVHKSSLHLLKTAQIQVTLVMAAHSSGEIGGRIIKHRALFAETFSAILTPEDPELQGTGGIAMLTLSDVEDNLHFILMSKGLLERGGRGRTMIPVQLQILHQDQVLREVNSSITAQDQDFGEVLTDLSAREMYLLAHGQLQITLETEGKQSHRISGYITGKKTCDTIQSVLSGGDALSATRTGAVGSAKFTLYDNGTLKYQVQVAGTKSDVIGITLETKPRRKTRRNVLHDMSGDYRNGLASGLWEEMNARDLHMLLQSELFINVATRNYEEGELRGQITSLPYSGLWARYQELPIPLAGQFVIPPIRTASAGHAWISLDEHCHLHYEIVVTGLGKPDDATLNAHLHGFAEIGETDENRQEHKRLLKGFYGSEAQGTVKDLDKELLTHLAKGSAFIQVSTKVNPSGEIRGRVHIPNTCESGRLAVSPEDPEYEYEVLDDGKQRDPEDLKKDPNSCFFEGQTRAHGSRWTPEYDRKCSVCSCQKRTVICDPIICQPLNCTRVVQPEGRCCPVCEERKDLKKVEKPTLTNEGCYFDGDRSWRSAGTRWHPVVPPFGLIKCAICTCKGSTGEVHCEKVQCPRLTCANPVRAAPSDCCKKCPVVEKSPFEMTDMMQSDGPRACKFGRHWYPNNESWHPTVPPFGEMKCITCSCVNGVPQCKRQECTAASCSSNKRENRCCSKCRESSLDDEGDKVRDDVRRPTWSS</sequence>
<keyword evidence="6" id="KW-0677">Repeat</keyword>
<dbReference type="InterPro" id="IPR001007">
    <property type="entry name" value="VWF_dom"/>
</dbReference>
<keyword evidence="14" id="KW-1185">Reference proteome</keyword>
<evidence type="ECO:0000256" key="9">
    <source>
        <dbReference type="SAM" id="MobiDB-lite"/>
    </source>
</evidence>
<dbReference type="Pfam" id="PF00093">
    <property type="entry name" value="VWC"/>
    <property type="match status" value="3"/>
</dbReference>
<keyword evidence="10" id="KW-0732">Signal</keyword>
<feature type="domain" description="VWFC" evidence="11">
    <location>
        <begin position="777"/>
        <end position="846"/>
    </location>
</feature>
<dbReference type="GO" id="GO:0009953">
    <property type="term" value="P:dorsal/ventral pattern formation"/>
    <property type="evidence" value="ECO:0007669"/>
    <property type="project" value="TreeGrafter"/>
</dbReference>
<keyword evidence="5" id="KW-0964">Secreted</keyword>
<evidence type="ECO:0000256" key="4">
    <source>
        <dbReference type="ARBA" id="ARBA00022473"/>
    </source>
</evidence>
<dbReference type="GO" id="GO:0048731">
    <property type="term" value="P:system development"/>
    <property type="evidence" value="ECO:0007669"/>
    <property type="project" value="UniProtKB-ARBA"/>
</dbReference>
<gene>
    <name evidence="13" type="ORF">NDU88_000662</name>
</gene>
<reference evidence="13" key="1">
    <citation type="journal article" date="2022" name="bioRxiv">
        <title>Sequencing and chromosome-scale assembly of the giantPleurodeles waltlgenome.</title>
        <authorList>
            <person name="Brown T."/>
            <person name="Elewa A."/>
            <person name="Iarovenko S."/>
            <person name="Subramanian E."/>
            <person name="Araus A.J."/>
            <person name="Petzold A."/>
            <person name="Susuki M."/>
            <person name="Suzuki K.-i.T."/>
            <person name="Hayashi T."/>
            <person name="Toyoda A."/>
            <person name="Oliveira C."/>
            <person name="Osipova E."/>
            <person name="Leigh N.D."/>
            <person name="Simon A."/>
            <person name="Yun M.H."/>
        </authorList>
    </citation>
    <scope>NUCLEOTIDE SEQUENCE</scope>
    <source>
        <strain evidence="13">20211129_DDA</strain>
        <tissue evidence="13">Liver</tissue>
    </source>
</reference>
<dbReference type="AlphaFoldDB" id="A0AAV7LFE1"/>
<dbReference type="Gene3D" id="6.20.200.20">
    <property type="match status" value="1"/>
</dbReference>
<comment type="similarity">
    <text evidence="2 8">Belongs to the chordin family.</text>
</comment>
<evidence type="ECO:0000259" key="11">
    <source>
        <dbReference type="PROSITE" id="PS50184"/>
    </source>
</evidence>
<dbReference type="GO" id="GO:0036122">
    <property type="term" value="F:BMP binding"/>
    <property type="evidence" value="ECO:0007669"/>
    <property type="project" value="TreeGrafter"/>
</dbReference>
<evidence type="ECO:0000313" key="13">
    <source>
        <dbReference type="EMBL" id="KAJ1087493.1"/>
    </source>
</evidence>
<feature type="chain" id="PRO_5043361497" description="Chordin" evidence="10">
    <location>
        <begin position="21"/>
        <end position="950"/>
    </location>
</feature>
<dbReference type="PANTHER" id="PTHR46526">
    <property type="entry name" value="CHORDIN"/>
    <property type="match status" value="1"/>
</dbReference>
<evidence type="ECO:0000256" key="3">
    <source>
        <dbReference type="ARBA" id="ARBA00016968"/>
    </source>
</evidence>
<feature type="domain" description="CHRD" evidence="12">
    <location>
        <begin position="288"/>
        <end position="410"/>
    </location>
</feature>
<evidence type="ECO:0000256" key="10">
    <source>
        <dbReference type="SAM" id="SignalP"/>
    </source>
</evidence>
<dbReference type="InterPro" id="IPR016353">
    <property type="entry name" value="Chordin"/>
</dbReference>
<feature type="domain" description="CHRD" evidence="12">
    <location>
        <begin position="411"/>
        <end position="532"/>
    </location>
</feature>
<evidence type="ECO:0000256" key="1">
    <source>
        <dbReference type="ARBA" id="ARBA00004613"/>
    </source>
</evidence>
<evidence type="ECO:0000313" key="14">
    <source>
        <dbReference type="Proteomes" id="UP001066276"/>
    </source>
</evidence>
<feature type="domain" description="VWFC" evidence="11">
    <location>
        <begin position="44"/>
        <end position="120"/>
    </location>
</feature>
<dbReference type="PIRSF" id="PIRSF002496">
    <property type="entry name" value="Chordin"/>
    <property type="match status" value="1"/>
</dbReference>
<evidence type="ECO:0000256" key="6">
    <source>
        <dbReference type="ARBA" id="ARBA00022737"/>
    </source>
</evidence>
<accession>A0AAV7LFE1</accession>
<feature type="region of interest" description="Disordered" evidence="9">
    <location>
        <begin position="929"/>
        <end position="950"/>
    </location>
</feature>
<keyword evidence="7" id="KW-0325">Glycoprotein</keyword>
<dbReference type="PROSITE" id="PS50184">
    <property type="entry name" value="VWFC_2"/>
    <property type="match status" value="3"/>
</dbReference>
<feature type="domain" description="CHRD" evidence="12">
    <location>
        <begin position="538"/>
        <end position="665"/>
    </location>
</feature>
<evidence type="ECO:0000259" key="12">
    <source>
        <dbReference type="PROSITE" id="PS50933"/>
    </source>
</evidence>
<comment type="caution">
    <text evidence="13">The sequence shown here is derived from an EMBL/GenBank/DDBJ whole genome shotgun (WGS) entry which is preliminary data.</text>
</comment>
<dbReference type="Pfam" id="PF07452">
    <property type="entry name" value="CHRD"/>
    <property type="match status" value="3"/>
</dbReference>
<dbReference type="SUPFAM" id="SSF57603">
    <property type="entry name" value="FnI-like domain"/>
    <property type="match status" value="4"/>
</dbReference>
<protein>
    <recommendedName>
        <fullName evidence="3 8">Chordin</fullName>
    </recommendedName>
</protein>
<name>A0AAV7LFE1_PLEWA</name>
<dbReference type="InterPro" id="IPR010895">
    <property type="entry name" value="CHRD"/>
</dbReference>
<dbReference type="GO" id="GO:0005615">
    <property type="term" value="C:extracellular space"/>
    <property type="evidence" value="ECO:0007669"/>
    <property type="project" value="TreeGrafter"/>
</dbReference>
<feature type="domain" description="CHRD" evidence="12">
    <location>
        <begin position="168"/>
        <end position="286"/>
    </location>
</feature>
<feature type="signal peptide" evidence="10">
    <location>
        <begin position="1"/>
        <end position="20"/>
    </location>
</feature>
<dbReference type="Proteomes" id="UP001066276">
    <property type="component" value="Chromosome 11"/>
</dbReference>
<evidence type="ECO:0000256" key="2">
    <source>
        <dbReference type="ARBA" id="ARBA00007156"/>
    </source>
</evidence>
<evidence type="ECO:0000256" key="5">
    <source>
        <dbReference type="ARBA" id="ARBA00022525"/>
    </source>
</evidence>
<dbReference type="PROSITE" id="PS01208">
    <property type="entry name" value="VWFC_1"/>
    <property type="match status" value="1"/>
</dbReference>
<feature type="domain" description="VWFC" evidence="11">
    <location>
        <begin position="701"/>
        <end position="761"/>
    </location>
</feature>
<evidence type="ECO:0000256" key="8">
    <source>
        <dbReference type="PIRNR" id="PIRNR002496"/>
    </source>
</evidence>
<dbReference type="PROSITE" id="PS50933">
    <property type="entry name" value="CHRD"/>
    <property type="match status" value="4"/>
</dbReference>
<proteinExistence type="inferred from homology"/>